<dbReference type="InterPro" id="IPR016137">
    <property type="entry name" value="RGS"/>
</dbReference>
<evidence type="ECO:0000313" key="4">
    <source>
        <dbReference type="EMBL" id="RKP20033.1"/>
    </source>
</evidence>
<sequence length="345" mass="40406">MLGKYVLRHKHDSTHVDKESRIAFEIQPGRKEELQYTHIQKLTSKSILKLSGYIFIIEILLFLLAYYMDTSSMSLTVCPYKHFYPVYFVIAISLVCIGYLTLVLKDCKDSLWMSTESKLETITSLVGFLLYIAVNFLNFSPFTNIYNTSGATFILFFLSLCMQYLSVLHPALLAWKLSRTKKRLNVDEASFYLILQDPKMFQELKDEAADELCIENVLFIETLMNFYAKHSLKMVFRLHSRSSSDKIFGNEKTTSATLKTAFDNQTLTGKDIDNEVSAIYKEYLKPGSQFELNIPFTMLKEFEQKMRDINYEDIFEPIKREVLRMIYQNTFPRYVQKESKRKIKK</sequence>
<dbReference type="SMART" id="SM00315">
    <property type="entry name" value="RGS"/>
    <property type="match status" value="1"/>
</dbReference>
<evidence type="ECO:0000313" key="6">
    <source>
        <dbReference type="Proteomes" id="UP000281549"/>
    </source>
</evidence>
<feature type="transmembrane region" description="Helical" evidence="1">
    <location>
        <begin position="125"/>
        <end position="146"/>
    </location>
</feature>
<gene>
    <name evidence="3" type="ORF">O9G_004025</name>
    <name evidence="4" type="ORF">ROZALSC1DRAFT_28436</name>
</gene>
<feature type="transmembrane region" description="Helical" evidence="1">
    <location>
        <begin position="50"/>
        <end position="68"/>
    </location>
</feature>
<organism evidence="3 5">
    <name type="scientific">Rozella allomycis (strain CSF55)</name>
    <dbReference type="NCBI Taxonomy" id="988480"/>
    <lineage>
        <taxon>Eukaryota</taxon>
        <taxon>Fungi</taxon>
        <taxon>Fungi incertae sedis</taxon>
        <taxon>Cryptomycota</taxon>
        <taxon>Cryptomycota incertae sedis</taxon>
        <taxon>Rozella</taxon>
    </lineage>
</organism>
<feature type="transmembrane region" description="Helical" evidence="1">
    <location>
        <begin position="152"/>
        <end position="175"/>
    </location>
</feature>
<feature type="transmembrane region" description="Helical" evidence="1">
    <location>
        <begin position="83"/>
        <end position="104"/>
    </location>
</feature>
<keyword evidence="1" id="KW-0472">Membrane</keyword>
<dbReference type="InterPro" id="IPR036305">
    <property type="entry name" value="RGS_sf"/>
</dbReference>
<reference evidence="6" key="2">
    <citation type="journal article" date="2018" name="Nat. Microbiol.">
        <title>Leveraging single-cell genomics to expand the fungal tree of life.</title>
        <authorList>
            <person name="Ahrendt S.R."/>
            <person name="Quandt C.A."/>
            <person name="Ciobanu D."/>
            <person name="Clum A."/>
            <person name="Salamov A."/>
            <person name="Andreopoulos B."/>
            <person name="Cheng J.F."/>
            <person name="Woyke T."/>
            <person name="Pelin A."/>
            <person name="Henrissat B."/>
            <person name="Reynolds N.K."/>
            <person name="Benny G.L."/>
            <person name="Smith M.E."/>
            <person name="James T.Y."/>
            <person name="Grigoriev I.V."/>
        </authorList>
    </citation>
    <scope>NUCLEOTIDE SEQUENCE [LARGE SCALE GENOMIC DNA]</scope>
    <source>
        <strain evidence="6">CSF55</strain>
    </source>
</reference>
<dbReference type="HOGENOM" id="CLU_927980_0_0_1"/>
<dbReference type="PROSITE" id="PS50132">
    <property type="entry name" value="RGS"/>
    <property type="match status" value="1"/>
</dbReference>
<protein>
    <recommendedName>
        <fullName evidence="2">RGS domain-containing protein</fullName>
    </recommendedName>
</protein>
<reference evidence="3 5" key="1">
    <citation type="journal article" date="2013" name="Curr. Biol.">
        <title>Shared signatures of parasitism and phylogenomics unite Cryptomycota and microsporidia.</title>
        <authorList>
            <person name="James T.Y."/>
            <person name="Pelin A."/>
            <person name="Bonen L."/>
            <person name="Ahrendt S."/>
            <person name="Sain D."/>
            <person name="Corradi N."/>
            <person name="Stajich J.E."/>
        </authorList>
    </citation>
    <scope>NUCLEOTIDE SEQUENCE [LARGE SCALE GENOMIC DNA]</scope>
    <source>
        <strain evidence="3">CSF55</strain>
        <strain evidence="3">CSF55</strain>
    </source>
</reference>
<dbReference type="Gene3D" id="1.10.167.10">
    <property type="entry name" value="Regulator of G-protein Signalling 4, domain 2"/>
    <property type="match status" value="1"/>
</dbReference>
<evidence type="ECO:0000256" key="1">
    <source>
        <dbReference type="SAM" id="Phobius"/>
    </source>
</evidence>
<accession>A0A075B1Q4</accession>
<dbReference type="OrthoDB" id="2140178at2759"/>
<dbReference type="EMBL" id="KE560925">
    <property type="protein sequence ID" value="EPZ34718.1"/>
    <property type="molecule type" value="Genomic_DNA"/>
</dbReference>
<keyword evidence="5" id="KW-1185">Reference proteome</keyword>
<feature type="domain" description="RGS" evidence="2">
    <location>
        <begin position="190"/>
        <end position="336"/>
    </location>
</feature>
<dbReference type="AlphaFoldDB" id="A0A075B1Q4"/>
<keyword evidence="1" id="KW-0812">Transmembrane</keyword>
<name>A0A075B1Q4_ROZAC</name>
<dbReference type="EMBL" id="ML005122">
    <property type="protein sequence ID" value="RKP20033.1"/>
    <property type="molecule type" value="Genomic_DNA"/>
</dbReference>
<evidence type="ECO:0000259" key="2">
    <source>
        <dbReference type="PROSITE" id="PS50132"/>
    </source>
</evidence>
<dbReference type="InterPro" id="IPR044926">
    <property type="entry name" value="RGS_subdomain_2"/>
</dbReference>
<dbReference type="Proteomes" id="UP000030755">
    <property type="component" value="Unassembled WGS sequence"/>
</dbReference>
<dbReference type="OMA" id="NDSEIPY"/>
<dbReference type="Proteomes" id="UP000281549">
    <property type="component" value="Unassembled WGS sequence"/>
</dbReference>
<evidence type="ECO:0000313" key="3">
    <source>
        <dbReference type="EMBL" id="EPZ34718.1"/>
    </source>
</evidence>
<keyword evidence="1" id="KW-1133">Transmembrane helix</keyword>
<reference evidence="4" key="3">
    <citation type="submission" date="2018-08" db="EMBL/GenBank/DDBJ databases">
        <title>Leveraging single-cell genomics to expand the Fungal Tree of Life.</title>
        <authorList>
            <consortium name="DOE Joint Genome Institute"/>
            <person name="Ahrendt S.R."/>
            <person name="Quandt C.A."/>
            <person name="Ciobanu D."/>
            <person name="Clum A."/>
            <person name="Salamov A."/>
            <person name="Andreopoulos B."/>
            <person name="Cheng J.-F."/>
            <person name="Woyke T."/>
            <person name="Pelin A."/>
            <person name="Henrissat B."/>
            <person name="Reynolds N."/>
            <person name="Benny G.L."/>
            <person name="Smith M.E."/>
            <person name="James T.Y."/>
            <person name="Grigoriev I.V."/>
        </authorList>
    </citation>
    <scope>NUCLEOTIDE SEQUENCE</scope>
    <source>
        <strain evidence="4">CSF55</strain>
    </source>
</reference>
<dbReference type="SUPFAM" id="SSF48097">
    <property type="entry name" value="Regulator of G-protein signaling, RGS"/>
    <property type="match status" value="1"/>
</dbReference>
<evidence type="ECO:0000313" key="5">
    <source>
        <dbReference type="Proteomes" id="UP000030755"/>
    </source>
</evidence>
<proteinExistence type="predicted"/>
<dbReference type="Pfam" id="PF00615">
    <property type="entry name" value="RGS"/>
    <property type="match status" value="1"/>
</dbReference>